<sequence length="44" mass="5122">MVKLHFPYKFRESESLKSFLANAVKGGEKADKNVNQYKPKFFAK</sequence>
<dbReference type="AlphaFoldDB" id="A0A2A5MKY9"/>
<evidence type="ECO:0000313" key="2">
    <source>
        <dbReference type="Proteomes" id="UP000217648"/>
    </source>
</evidence>
<organism evidence="1 2">
    <name type="scientific">Klebsiella quasipneumoniae</name>
    <dbReference type="NCBI Taxonomy" id="1463165"/>
    <lineage>
        <taxon>Bacteria</taxon>
        <taxon>Pseudomonadati</taxon>
        <taxon>Pseudomonadota</taxon>
        <taxon>Gammaproteobacteria</taxon>
        <taxon>Enterobacterales</taxon>
        <taxon>Enterobacteriaceae</taxon>
        <taxon>Klebsiella/Raoultella group</taxon>
        <taxon>Klebsiella</taxon>
        <taxon>Klebsiella pneumoniae complex</taxon>
    </lineage>
</organism>
<proteinExistence type="predicted"/>
<name>A0A2A5MKY9_9ENTR</name>
<protein>
    <submittedName>
        <fullName evidence="1">Aldo/keto reductase</fullName>
    </submittedName>
</protein>
<gene>
    <name evidence="1" type="ORF">CP911_11660</name>
</gene>
<dbReference type="Proteomes" id="UP000217648">
    <property type="component" value="Unassembled WGS sequence"/>
</dbReference>
<accession>A0A2A5MKY9</accession>
<comment type="caution">
    <text evidence="1">The sequence shown here is derived from an EMBL/GenBank/DDBJ whole genome shotgun (WGS) entry which is preliminary data.</text>
</comment>
<evidence type="ECO:0000313" key="1">
    <source>
        <dbReference type="EMBL" id="PCM61569.1"/>
    </source>
</evidence>
<reference evidence="1 2" key="1">
    <citation type="submission" date="2017-09" db="EMBL/GenBank/DDBJ databases">
        <title>Mdr eskape-Ghana.</title>
        <authorList>
            <person name="Agyepong N."/>
            <person name="Janice J."/>
            <person name="Samuelsen O."/>
            <person name="Owusu-Ofori A."/>
            <person name="Sundsfjord A."/>
            <person name="Essack S."/>
            <person name="Pedersen T."/>
        </authorList>
    </citation>
    <scope>NUCLEOTIDE SEQUENCE [LARGE SCALE GENOMIC DNA]</scope>
    <source>
        <strain evidence="1 2">46</strain>
    </source>
</reference>
<dbReference type="KEGG" id="kqu:AVR78_11415"/>
<dbReference type="EMBL" id="NXHG01000005">
    <property type="protein sequence ID" value="PCM61569.1"/>
    <property type="molecule type" value="Genomic_DNA"/>
</dbReference>